<evidence type="ECO:0000313" key="3">
    <source>
        <dbReference type="EMBL" id="CCE84618.1"/>
    </source>
</evidence>
<dbReference type="FunCoup" id="G8YAK4">
    <property type="interactions" value="139"/>
</dbReference>
<dbReference type="OrthoDB" id="4085524at2759"/>
<dbReference type="AlphaFoldDB" id="G8YAK4"/>
<dbReference type="HOGENOM" id="CLU_328171_0_0_1"/>
<evidence type="ECO:0000313" key="2">
    <source>
        <dbReference type="EMBL" id="CCE83587.1"/>
    </source>
</evidence>
<feature type="compositionally biased region" description="Basic and acidic residues" evidence="1">
    <location>
        <begin position="389"/>
        <end position="408"/>
    </location>
</feature>
<feature type="compositionally biased region" description="Low complexity" evidence="1">
    <location>
        <begin position="773"/>
        <end position="784"/>
    </location>
</feature>
<feature type="compositionally biased region" description="Polar residues" evidence="1">
    <location>
        <begin position="95"/>
        <end position="113"/>
    </location>
</feature>
<evidence type="ECO:0000256" key="1">
    <source>
        <dbReference type="SAM" id="MobiDB-lite"/>
    </source>
</evidence>
<proteinExistence type="predicted"/>
<dbReference type="STRING" id="559304.G8YAK4"/>
<name>G8YAK4_PICSO</name>
<feature type="compositionally biased region" description="Polar residues" evidence="1">
    <location>
        <begin position="677"/>
        <end position="691"/>
    </location>
</feature>
<protein>
    <submittedName>
        <fullName evidence="2">Piso0_004168 protein</fullName>
    </submittedName>
</protein>
<dbReference type="eggNOG" id="ENOG502SEET">
    <property type="taxonomic scope" value="Eukaryota"/>
</dbReference>
<dbReference type="InParanoid" id="G8YAK4"/>
<sequence length="805" mass="89362">MFSRRKKTSHNTAYTGVNHAQSAYNQPNNNALAAALTIGENMKGGPTSNANGPRRSMSMNNMNKQYVLNAHDGRSGSITSSRSSRNISGLRHGSLRSNQNALSTPPRSSSRQLHTIDDAFLEEDEHNDVSFSSEDHNRRRRAELNDLRLSRPLSPPSSSYSNSSGPTPGPQRMVKKYIPTPTGIKIIDVPEEKFQKEVARANSIRSTNAFSRSNSLRNINRIPHSHSRSQSLNSTSHFRPKNVTVKAPELDTMKEDANEEIKQSELDKLEQELLQMREKSDDLELKLKRLQDAKKNKLKEKNNETLNGAVDGNKSINAIGNEAHDSQASENGDLNESDVVDNEAEYRKPHIDGHALSDHETDEESKLDEASLSDTLEDEVITDASIDASRIKVDEVEGKKKLKSDEKSPYSNSTTTHDDMKTTSGEELRIISQYSESKDNLKSSVLANDKDEILADSEIADKSPEKNSLAKHLRPKFDNNPEIIDDSLTKSFQKPATLQVPGSNKTSSNSSIRSSQSSDAGKLSPSPKRPVKSAMKNSSSFHSSSNSGNYKNPAQEAYISLTTAENTRLNSKLSSSQLREQSNMQNNNLVYHFSSQQFDEGRMSRRTPSKLAARTLRPQSNNFETAPSNGRSQAGNMSGRNFRYSEQYQPGTNFTSAADNAASKQKVAQLYARANTRPFSFTPSSPQPNSKNENDPSAIAKNNNNNRKTLTTLRDLESDQNEEDIENGGFSRKSFKSRILDSDDEGDNYESHNQVQAPSTLDKPKPTQINLNSTTQASTDTSAAPKNQNREKKKFSKLRKLFGKN</sequence>
<feature type="region of interest" description="Disordered" evidence="1">
    <location>
        <begin position="72"/>
        <end position="113"/>
    </location>
</feature>
<feature type="region of interest" description="Disordered" evidence="1">
    <location>
        <begin position="144"/>
        <end position="176"/>
    </location>
</feature>
<reference evidence="2" key="1">
    <citation type="submission" date="2011-10" db="EMBL/GenBank/DDBJ databases">
        <authorList>
            <person name="Genoscope - CEA"/>
        </authorList>
    </citation>
    <scope>NUCLEOTIDE SEQUENCE</scope>
</reference>
<feature type="compositionally biased region" description="Basic residues" evidence="1">
    <location>
        <begin position="791"/>
        <end position="805"/>
    </location>
</feature>
<dbReference type="EMBL" id="FO082049">
    <property type="protein sequence ID" value="CCE83587.1"/>
    <property type="molecule type" value="Genomic_DNA"/>
</dbReference>
<feature type="compositionally biased region" description="Basic and acidic residues" evidence="1">
    <location>
        <begin position="344"/>
        <end position="359"/>
    </location>
</feature>
<feature type="compositionally biased region" description="Low complexity" evidence="1">
    <location>
        <begin position="532"/>
        <end position="551"/>
    </location>
</feature>
<feature type="compositionally biased region" description="Low complexity" evidence="1">
    <location>
        <begin position="150"/>
        <end position="166"/>
    </location>
</feature>
<reference evidence="4" key="2">
    <citation type="journal article" date="2012" name="G3 (Bethesda)">
        <title>Pichia sorbitophila, an interspecies yeast hybrid reveals early steps of genome resolution following polyploidization.</title>
        <authorList>
            <person name="Leh Louis V."/>
            <person name="Despons L."/>
            <person name="Friedrich A."/>
            <person name="Martin T."/>
            <person name="Durrens P."/>
            <person name="Casaregola S."/>
            <person name="Neuveglise C."/>
            <person name="Fairhead C."/>
            <person name="Marck C."/>
            <person name="Cruz J.A."/>
            <person name="Straub M.L."/>
            <person name="Kugler V."/>
            <person name="Sacerdot C."/>
            <person name="Uzunov Z."/>
            <person name="Thierry A."/>
            <person name="Weiss S."/>
            <person name="Bleykasten C."/>
            <person name="De Montigny J."/>
            <person name="Jacques N."/>
            <person name="Jung P."/>
            <person name="Lemaire M."/>
            <person name="Mallet S."/>
            <person name="Morel G."/>
            <person name="Richard G.F."/>
            <person name="Sarkar A."/>
            <person name="Savel G."/>
            <person name="Schacherer J."/>
            <person name="Seret M.L."/>
            <person name="Talla E."/>
            <person name="Samson G."/>
            <person name="Jubin C."/>
            <person name="Poulain J."/>
            <person name="Vacherie B."/>
            <person name="Barbe V."/>
            <person name="Pelletier E."/>
            <person name="Sherman D.J."/>
            <person name="Westhof E."/>
            <person name="Weissenbach J."/>
            <person name="Baret P.V."/>
            <person name="Wincker P."/>
            <person name="Gaillardin C."/>
            <person name="Dujon B."/>
            <person name="Souciet J.L."/>
        </authorList>
    </citation>
    <scope>NUCLEOTIDE SEQUENCE [LARGE SCALE GENOMIC DNA]</scope>
    <source>
        <strain evidence="4">ATCC MYA-4447 / BCRC 22081 / CBS 7064 / NBRC 10061 / NRRL Y-12695</strain>
    </source>
</reference>
<organism evidence="2 4">
    <name type="scientific">Pichia sorbitophila (strain ATCC MYA-4447 / BCRC 22081 / CBS 7064 / NBRC 10061 / NRRL Y-12695)</name>
    <name type="common">Hybrid yeast</name>
    <dbReference type="NCBI Taxonomy" id="559304"/>
    <lineage>
        <taxon>Eukaryota</taxon>
        <taxon>Fungi</taxon>
        <taxon>Dikarya</taxon>
        <taxon>Ascomycota</taxon>
        <taxon>Saccharomycotina</taxon>
        <taxon>Pichiomycetes</taxon>
        <taxon>Debaryomycetaceae</taxon>
        <taxon>Millerozyma</taxon>
    </lineage>
</organism>
<dbReference type="Proteomes" id="UP000005222">
    <property type="component" value="Chromosome L"/>
</dbReference>
<feature type="region of interest" description="Disordered" evidence="1">
    <location>
        <begin position="296"/>
        <end position="552"/>
    </location>
</feature>
<dbReference type="Proteomes" id="UP000005222">
    <property type="component" value="Chromosome K"/>
</dbReference>
<feature type="compositionally biased region" description="Low complexity" evidence="1">
    <location>
        <begin position="75"/>
        <end position="89"/>
    </location>
</feature>
<accession>G8YAK4</accession>
<feature type="region of interest" description="Disordered" evidence="1">
    <location>
        <begin position="677"/>
        <end position="805"/>
    </location>
</feature>
<evidence type="ECO:0000313" key="4">
    <source>
        <dbReference type="Proteomes" id="UP000005222"/>
    </source>
</evidence>
<feature type="compositionally biased region" description="Low complexity" evidence="1">
    <location>
        <begin position="503"/>
        <end position="518"/>
    </location>
</feature>
<feature type="compositionally biased region" description="Acidic residues" evidence="1">
    <location>
        <begin position="333"/>
        <end position="343"/>
    </location>
</feature>
<feature type="compositionally biased region" description="Polar residues" evidence="1">
    <location>
        <begin position="489"/>
        <end position="502"/>
    </location>
</feature>
<keyword evidence="4" id="KW-1185">Reference proteome</keyword>
<feature type="compositionally biased region" description="Low complexity" evidence="1">
    <location>
        <begin position="701"/>
        <end position="713"/>
    </location>
</feature>
<feature type="compositionally biased region" description="Basic and acidic residues" evidence="1">
    <location>
        <begin position="416"/>
        <end position="429"/>
    </location>
</feature>
<gene>
    <name evidence="2" type="primary">Piso0_004168</name>
    <name evidence="2" type="ORF">GNLVRS01_PISO0K10944g</name>
    <name evidence="3" type="ORF">GNLVRS01_PISO0L10945g</name>
</gene>
<dbReference type="EMBL" id="FO082048">
    <property type="protein sequence ID" value="CCE84618.1"/>
    <property type="molecule type" value="Genomic_DNA"/>
</dbReference>
<feature type="compositionally biased region" description="Basic and acidic residues" evidence="1">
    <location>
        <begin position="448"/>
        <end position="465"/>
    </location>
</feature>